<dbReference type="OMA" id="NTVICQF"/>
<dbReference type="AlphaFoldDB" id="A0A3P6TVJ0"/>
<evidence type="ECO:0000256" key="1">
    <source>
        <dbReference type="SAM" id="SignalP"/>
    </source>
</evidence>
<dbReference type="Proteomes" id="UP000277928">
    <property type="component" value="Unassembled WGS sequence"/>
</dbReference>
<accession>A0A3P6TVJ0</accession>
<proteinExistence type="predicted"/>
<reference evidence="2 3" key="1">
    <citation type="submission" date="2018-08" db="EMBL/GenBank/DDBJ databases">
        <authorList>
            <person name="Laetsch R D."/>
            <person name="Stevens L."/>
            <person name="Kumar S."/>
            <person name="Blaxter L. M."/>
        </authorList>
    </citation>
    <scope>NUCLEOTIDE SEQUENCE [LARGE SCALE GENOMIC DNA]</scope>
</reference>
<gene>
    <name evidence="2" type="ORF">NLS_LOCUS1088</name>
</gene>
<name>A0A3P6TVJ0_LITSI</name>
<protein>
    <submittedName>
        <fullName evidence="2">Uncharacterized protein</fullName>
    </submittedName>
</protein>
<organism evidence="2 3">
    <name type="scientific">Litomosoides sigmodontis</name>
    <name type="common">Filarial nematode worm</name>
    <dbReference type="NCBI Taxonomy" id="42156"/>
    <lineage>
        <taxon>Eukaryota</taxon>
        <taxon>Metazoa</taxon>
        <taxon>Ecdysozoa</taxon>
        <taxon>Nematoda</taxon>
        <taxon>Chromadorea</taxon>
        <taxon>Rhabditida</taxon>
        <taxon>Spirurina</taxon>
        <taxon>Spiruromorpha</taxon>
        <taxon>Filarioidea</taxon>
        <taxon>Onchocercidae</taxon>
        <taxon>Litomosoides</taxon>
    </lineage>
</organism>
<dbReference type="InterPro" id="IPR045860">
    <property type="entry name" value="Snake_toxin-like_sf"/>
</dbReference>
<feature type="chain" id="PRO_5018293068" evidence="1">
    <location>
        <begin position="20"/>
        <end position="94"/>
    </location>
</feature>
<keyword evidence="1" id="KW-0732">Signal</keyword>
<dbReference type="PANTHER" id="PTHR21749">
    <property type="entry name" value="PRION-LIKE- Q/N-RICH -DOMAIN-BEARING PROTEIN PROTEIN 24"/>
    <property type="match status" value="1"/>
</dbReference>
<feature type="signal peptide" evidence="1">
    <location>
        <begin position="1"/>
        <end position="19"/>
    </location>
</feature>
<dbReference type="SUPFAM" id="SSF57302">
    <property type="entry name" value="Snake toxin-like"/>
    <property type="match status" value="1"/>
</dbReference>
<dbReference type="EMBL" id="UYRX01000034">
    <property type="protein sequence ID" value="VDK70368.1"/>
    <property type="molecule type" value="Genomic_DNA"/>
</dbReference>
<evidence type="ECO:0000313" key="2">
    <source>
        <dbReference type="EMBL" id="VDK70368.1"/>
    </source>
</evidence>
<dbReference type="STRING" id="42156.A0A3P6TVJ0"/>
<evidence type="ECO:0000313" key="3">
    <source>
        <dbReference type="Proteomes" id="UP000277928"/>
    </source>
</evidence>
<dbReference type="OrthoDB" id="5847782at2759"/>
<dbReference type="PANTHER" id="PTHR21749:SF6">
    <property type="entry name" value="ACTIVIN_RECP DOMAIN-CONTAINING PROTEIN"/>
    <property type="match status" value="1"/>
</dbReference>
<sequence length="94" mass="10659">MRKTLLLLLVATGYRLIRGQSFGRETKECENKSDYCYNITADAAFILNIAKAGCSTYKCLLSTNTCRSMTFQGVPVQFCCCNEYDLCNHSNKYE</sequence>
<keyword evidence="3" id="KW-1185">Reference proteome</keyword>